<organism evidence="1 2">
    <name type="scientific">Rhodoblastus acidophilus</name>
    <name type="common">Rhodopseudomonas acidophila</name>
    <dbReference type="NCBI Taxonomy" id="1074"/>
    <lineage>
        <taxon>Bacteria</taxon>
        <taxon>Pseudomonadati</taxon>
        <taxon>Pseudomonadota</taxon>
        <taxon>Alphaproteobacteria</taxon>
        <taxon>Hyphomicrobiales</taxon>
        <taxon>Rhodoblastaceae</taxon>
        <taxon>Rhodoblastus</taxon>
    </lineage>
</organism>
<gene>
    <name evidence="1" type="ORF">SAMN06265338_12416</name>
</gene>
<protein>
    <submittedName>
        <fullName evidence="1">Uncharacterized protein</fullName>
    </submittedName>
</protein>
<dbReference type="RefSeq" id="WP_088522462.1">
    <property type="nucleotide sequence ID" value="NZ_FYDG01000024.1"/>
</dbReference>
<dbReference type="OrthoDB" id="7961146at2"/>
<accession>A0A212SBY5</accession>
<dbReference type="EMBL" id="FYDG01000024">
    <property type="protein sequence ID" value="SNB83063.1"/>
    <property type="molecule type" value="Genomic_DNA"/>
</dbReference>
<sequence length="113" mass="12310">MDAVEQAQSWASFLVKSEYRGPGDLPNAMRRVAARIGVSYSTIRKLRYAPPEDVFASVFLKLSAAYEAELRRQQNALAHELEIAQRTRPDSMLVRASAALAGSAVSSSAASRP</sequence>
<name>A0A212SBY5_RHOAC</name>
<keyword evidence="2" id="KW-1185">Reference proteome</keyword>
<reference evidence="2" key="1">
    <citation type="submission" date="2017-06" db="EMBL/GenBank/DDBJ databases">
        <authorList>
            <person name="Varghese N."/>
            <person name="Submissions S."/>
        </authorList>
    </citation>
    <scope>NUCLEOTIDE SEQUENCE [LARGE SCALE GENOMIC DNA]</scope>
    <source>
        <strain evidence="2">DSM 137</strain>
    </source>
</reference>
<dbReference type="Proteomes" id="UP000198418">
    <property type="component" value="Unassembled WGS sequence"/>
</dbReference>
<evidence type="ECO:0000313" key="1">
    <source>
        <dbReference type="EMBL" id="SNB83063.1"/>
    </source>
</evidence>
<evidence type="ECO:0000313" key="2">
    <source>
        <dbReference type="Proteomes" id="UP000198418"/>
    </source>
</evidence>
<proteinExistence type="predicted"/>
<dbReference type="AlphaFoldDB" id="A0A212SBY5"/>